<dbReference type="Proteomes" id="UP000603141">
    <property type="component" value="Unassembled WGS sequence"/>
</dbReference>
<dbReference type="InterPro" id="IPR050640">
    <property type="entry name" value="Bact_2-comp_sensor_kinase"/>
</dbReference>
<evidence type="ECO:0000259" key="2">
    <source>
        <dbReference type="Pfam" id="PF06580"/>
    </source>
</evidence>
<reference evidence="3" key="1">
    <citation type="submission" date="2021-01" db="EMBL/GenBank/DDBJ databases">
        <title>Modified the classification status of verrucomicrobia.</title>
        <authorList>
            <person name="Feng X."/>
        </authorList>
    </citation>
    <scope>NUCLEOTIDE SEQUENCE</scope>
    <source>
        <strain evidence="3">KCTC 22041</strain>
    </source>
</reference>
<dbReference type="PANTHER" id="PTHR34220">
    <property type="entry name" value="SENSOR HISTIDINE KINASE YPDA"/>
    <property type="match status" value="1"/>
</dbReference>
<feature type="transmembrane region" description="Helical" evidence="1">
    <location>
        <begin position="52"/>
        <end position="80"/>
    </location>
</feature>
<accession>A0A934VUD2</accession>
<dbReference type="PANTHER" id="PTHR34220:SF7">
    <property type="entry name" value="SENSOR HISTIDINE KINASE YPDA"/>
    <property type="match status" value="1"/>
</dbReference>
<protein>
    <submittedName>
        <fullName evidence="3">Histidine kinase</fullName>
    </submittedName>
</protein>
<dbReference type="GO" id="GO:0000155">
    <property type="term" value="F:phosphorelay sensor kinase activity"/>
    <property type="evidence" value="ECO:0007669"/>
    <property type="project" value="InterPro"/>
</dbReference>
<comment type="caution">
    <text evidence="3">The sequence shown here is derived from an EMBL/GenBank/DDBJ whole genome shotgun (WGS) entry which is preliminary data.</text>
</comment>
<dbReference type="RefSeq" id="WP_200266796.1">
    <property type="nucleotide sequence ID" value="NZ_JAENIJ010000002.1"/>
</dbReference>
<keyword evidence="1" id="KW-0472">Membrane</keyword>
<keyword evidence="1" id="KW-1133">Transmembrane helix</keyword>
<name>A0A934VUD2_9BACT</name>
<dbReference type="AlphaFoldDB" id="A0A934VUD2"/>
<dbReference type="EMBL" id="JAENIJ010000002">
    <property type="protein sequence ID" value="MBK1881015.1"/>
    <property type="molecule type" value="Genomic_DNA"/>
</dbReference>
<evidence type="ECO:0000256" key="1">
    <source>
        <dbReference type="SAM" id="Phobius"/>
    </source>
</evidence>
<dbReference type="InterPro" id="IPR010559">
    <property type="entry name" value="Sig_transdc_His_kin_internal"/>
</dbReference>
<dbReference type="GO" id="GO:0016020">
    <property type="term" value="C:membrane"/>
    <property type="evidence" value="ECO:0007669"/>
    <property type="project" value="InterPro"/>
</dbReference>
<feature type="transmembrane region" description="Helical" evidence="1">
    <location>
        <begin position="100"/>
        <end position="119"/>
    </location>
</feature>
<organism evidence="3 4">
    <name type="scientific">Luteolibacter pohnpeiensis</name>
    <dbReference type="NCBI Taxonomy" id="454153"/>
    <lineage>
        <taxon>Bacteria</taxon>
        <taxon>Pseudomonadati</taxon>
        <taxon>Verrucomicrobiota</taxon>
        <taxon>Verrucomicrobiia</taxon>
        <taxon>Verrucomicrobiales</taxon>
        <taxon>Verrucomicrobiaceae</taxon>
        <taxon>Luteolibacter</taxon>
    </lineage>
</organism>
<evidence type="ECO:0000313" key="4">
    <source>
        <dbReference type="Proteomes" id="UP000603141"/>
    </source>
</evidence>
<keyword evidence="1" id="KW-0812">Transmembrane</keyword>
<sequence length="335" mass="38550">MYYVVKWRGPVHIFVLIRIIDTFASIVLTTGWSGMLKRSRERNIGFIKSIGLISLLAASAVIFIHFIVRVLVIMPIAHHYQKPRLWDPGNKLALHLAAESYLFLLHTGWCAIYLLIAYLKDSRKKDQALRDSQLRLQQAELLMLRSQIRPHFLFNVMNSLLNEVSENGKAEQVIENLCVYLHHCLMYREQIWVPLDQEMQALQCFISIEQRWFSDSLHVTIVNQLQGAGVLVPGVIVRLLIEKALMLARERIPHQQVIVFRSSFRNEVLLIELGAKIEGVWGGVGVEVLAKPDLYQIRERLDQLLANQHRCTVELSHSQSALQIKIRNPPMVLIS</sequence>
<feature type="transmembrane region" description="Helical" evidence="1">
    <location>
        <begin position="12"/>
        <end position="32"/>
    </location>
</feature>
<dbReference type="Pfam" id="PF06580">
    <property type="entry name" value="His_kinase"/>
    <property type="match status" value="1"/>
</dbReference>
<keyword evidence="3" id="KW-0808">Transferase</keyword>
<gene>
    <name evidence="3" type="ORF">JIN85_01235</name>
</gene>
<evidence type="ECO:0000313" key="3">
    <source>
        <dbReference type="EMBL" id="MBK1881015.1"/>
    </source>
</evidence>
<proteinExistence type="predicted"/>
<feature type="domain" description="Signal transduction histidine kinase internal region" evidence="2">
    <location>
        <begin position="139"/>
        <end position="216"/>
    </location>
</feature>
<keyword evidence="3" id="KW-0418">Kinase</keyword>
<keyword evidence="4" id="KW-1185">Reference proteome</keyword>